<name>A0ABW3RCL7_9FLAO</name>
<dbReference type="GO" id="GO:0016874">
    <property type="term" value="F:ligase activity"/>
    <property type="evidence" value="ECO:0007669"/>
    <property type="project" value="UniProtKB-KW"/>
</dbReference>
<comment type="similarity">
    <text evidence="4">Belongs to the glutamate--cysteine ligase type 2 family. YbdK subfamily.</text>
</comment>
<dbReference type="Gene3D" id="3.30.590.20">
    <property type="match status" value="1"/>
</dbReference>
<keyword evidence="2 4" id="KW-0547">Nucleotide-binding</keyword>
<proteinExistence type="inferred from homology"/>
<accession>A0ABW3RCL7</accession>
<evidence type="ECO:0000256" key="1">
    <source>
        <dbReference type="ARBA" id="ARBA00022598"/>
    </source>
</evidence>
<dbReference type="InterPro" id="IPR050141">
    <property type="entry name" value="GCL_type2/YbdK_subfam"/>
</dbReference>
<dbReference type="InterPro" id="IPR011793">
    <property type="entry name" value="YbdK"/>
</dbReference>
<comment type="function">
    <text evidence="4">ATP-dependent carboxylate-amine ligase which exhibits weak glutamate--cysteine ligase activity.</text>
</comment>
<dbReference type="PANTHER" id="PTHR36510">
    <property type="entry name" value="GLUTAMATE--CYSTEINE LIGASE 2-RELATED"/>
    <property type="match status" value="1"/>
</dbReference>
<dbReference type="EC" id="6.3.2.2" evidence="4"/>
<keyword evidence="1 4" id="KW-0436">Ligase</keyword>
<dbReference type="Pfam" id="PF04107">
    <property type="entry name" value="GCS2"/>
    <property type="match status" value="1"/>
</dbReference>
<evidence type="ECO:0000256" key="3">
    <source>
        <dbReference type="ARBA" id="ARBA00022840"/>
    </source>
</evidence>
<comment type="caution">
    <text evidence="5">The sequence shown here is derived from an EMBL/GenBank/DDBJ whole genome shotgun (WGS) entry which is preliminary data.</text>
</comment>
<evidence type="ECO:0000256" key="4">
    <source>
        <dbReference type="HAMAP-Rule" id="MF_01609"/>
    </source>
</evidence>
<dbReference type="InterPro" id="IPR006336">
    <property type="entry name" value="GCS2"/>
</dbReference>
<gene>
    <name evidence="5" type="ORF">ACFQ2E_10480</name>
</gene>
<evidence type="ECO:0000313" key="6">
    <source>
        <dbReference type="Proteomes" id="UP001597163"/>
    </source>
</evidence>
<dbReference type="NCBIfam" id="TIGR02050">
    <property type="entry name" value="gshA_cyan_rel"/>
    <property type="match status" value="1"/>
</dbReference>
<comment type="catalytic activity">
    <reaction evidence="4">
        <text>L-cysteine + L-glutamate + ATP = gamma-L-glutamyl-L-cysteine + ADP + phosphate + H(+)</text>
        <dbReference type="Rhea" id="RHEA:13285"/>
        <dbReference type="ChEBI" id="CHEBI:15378"/>
        <dbReference type="ChEBI" id="CHEBI:29985"/>
        <dbReference type="ChEBI" id="CHEBI:30616"/>
        <dbReference type="ChEBI" id="CHEBI:35235"/>
        <dbReference type="ChEBI" id="CHEBI:43474"/>
        <dbReference type="ChEBI" id="CHEBI:58173"/>
        <dbReference type="ChEBI" id="CHEBI:456216"/>
        <dbReference type="EC" id="6.3.2.2"/>
    </reaction>
</comment>
<dbReference type="SUPFAM" id="SSF55931">
    <property type="entry name" value="Glutamine synthetase/guanido kinase"/>
    <property type="match status" value="1"/>
</dbReference>
<dbReference type="NCBIfam" id="NF010039">
    <property type="entry name" value="PRK13515.1"/>
    <property type="match status" value="1"/>
</dbReference>
<keyword evidence="6" id="KW-1185">Reference proteome</keyword>
<evidence type="ECO:0000313" key="5">
    <source>
        <dbReference type="EMBL" id="MFD1162845.1"/>
    </source>
</evidence>
<dbReference type="Proteomes" id="UP001597163">
    <property type="component" value="Unassembled WGS sequence"/>
</dbReference>
<reference evidence="6" key="1">
    <citation type="journal article" date="2019" name="Int. J. Syst. Evol. Microbiol.">
        <title>The Global Catalogue of Microorganisms (GCM) 10K type strain sequencing project: providing services to taxonomists for standard genome sequencing and annotation.</title>
        <authorList>
            <consortium name="The Broad Institute Genomics Platform"/>
            <consortium name="The Broad Institute Genome Sequencing Center for Infectious Disease"/>
            <person name="Wu L."/>
            <person name="Ma J."/>
        </authorList>
    </citation>
    <scope>NUCLEOTIDE SEQUENCE [LARGE SCALE GENOMIC DNA]</scope>
    <source>
        <strain evidence="6">CCUG 63246</strain>
    </source>
</reference>
<dbReference type="InterPro" id="IPR014746">
    <property type="entry name" value="Gln_synth/guanido_kin_cat_dom"/>
</dbReference>
<keyword evidence="3 4" id="KW-0067">ATP-binding</keyword>
<dbReference type="PANTHER" id="PTHR36510:SF1">
    <property type="entry name" value="GLUTAMATE--CYSTEINE LIGASE 2-RELATED"/>
    <property type="match status" value="1"/>
</dbReference>
<dbReference type="RefSeq" id="WP_311939703.1">
    <property type="nucleotide sequence ID" value="NZ_JAVSCK010000003.1"/>
</dbReference>
<dbReference type="EMBL" id="JBHTLJ010000003">
    <property type="protein sequence ID" value="MFD1162845.1"/>
    <property type="molecule type" value="Genomic_DNA"/>
</dbReference>
<sequence>MDFTLGIEEEYQVIDPVTRELVSHDQQIVVEAEKVLDEQVKAEMHQAVVEVGTNVCKNVTEARAEIKLLRKSISDIAKGLGFRIGAAGTHPFSEWEKQLITPNPRYDEIVNELQDTARSNLIFGLHVHIGIENKALALHLTNAMRYFLPHLYALSTNSPFWEGRNTGFKSFRSKVFDKFPRTGIPGVFDNLTDYENYINLLVKTKCIDNPKKIWWDIRIHPTYPTLEVRICDVPMSIDETISIAALIQAIVAKLYKLKMQNLNFITYHRALINENKWRAGRYGLDGKMIDFGKECEVETRLLIEELLDFVDDVVDELGSRKDIENIRNIMKTGTGADRQLAVFNETKDLTKVVDYIIEQTIFGTD</sequence>
<dbReference type="HAMAP" id="MF_01609">
    <property type="entry name" value="Glu_cys_ligase_2"/>
    <property type="match status" value="1"/>
</dbReference>
<protein>
    <recommendedName>
        <fullName evidence="4">Putative glutamate--cysteine ligase 2</fullName>
        <ecNumber evidence="4">6.3.2.2</ecNumber>
    </recommendedName>
    <alternativeName>
        <fullName evidence="4">Gamma-glutamylcysteine synthetase 2</fullName>
        <shortName evidence="4">GCS 2</shortName>
        <shortName evidence="4">Gamma-GCS 2</shortName>
    </alternativeName>
</protein>
<organism evidence="5 6">
    <name type="scientific">Hwangdonia seohaensis</name>
    <dbReference type="NCBI Taxonomy" id="1240727"/>
    <lineage>
        <taxon>Bacteria</taxon>
        <taxon>Pseudomonadati</taxon>
        <taxon>Bacteroidota</taxon>
        <taxon>Flavobacteriia</taxon>
        <taxon>Flavobacteriales</taxon>
        <taxon>Flavobacteriaceae</taxon>
        <taxon>Hwangdonia</taxon>
    </lineage>
</organism>
<evidence type="ECO:0000256" key="2">
    <source>
        <dbReference type="ARBA" id="ARBA00022741"/>
    </source>
</evidence>